<accession>A0A8S5LEF5</accession>
<protein>
    <submittedName>
        <fullName evidence="1">Uncharacterized protein</fullName>
    </submittedName>
</protein>
<organism evidence="1">
    <name type="scientific">Myoviridae sp. ctBDS4</name>
    <dbReference type="NCBI Taxonomy" id="2823537"/>
    <lineage>
        <taxon>Viruses</taxon>
        <taxon>Duplodnaviria</taxon>
        <taxon>Heunggongvirae</taxon>
        <taxon>Uroviricota</taxon>
        <taxon>Caudoviricetes</taxon>
    </lineage>
</organism>
<evidence type="ECO:0000313" key="1">
    <source>
        <dbReference type="EMBL" id="DAD68344.1"/>
    </source>
</evidence>
<reference evidence="1" key="1">
    <citation type="journal article" date="2021" name="Proc. Natl. Acad. Sci. U.S.A.">
        <title>A Catalog of Tens of Thousands of Viruses from Human Metagenomes Reveals Hidden Associations with Chronic Diseases.</title>
        <authorList>
            <person name="Tisza M.J."/>
            <person name="Buck C.B."/>
        </authorList>
    </citation>
    <scope>NUCLEOTIDE SEQUENCE</scope>
    <source>
        <strain evidence="1">CtBDS4</strain>
    </source>
</reference>
<proteinExistence type="predicted"/>
<sequence length="154" mass="18130">MRIIYKTLYGIIPTFVEVYNLFQIKKSFKTIVENDVIQKRYRIPEVEDKNIKVNFWGTLYLCILLPIGVRSVPEDSLSRELEDLNYVLYGSGMHGLIEMSYDVYFNSSYDVYYVKYSPIFKWSSAFKTLGTLGSLILTWIYKTDITEVLSILWK</sequence>
<dbReference type="EMBL" id="BK014700">
    <property type="protein sequence ID" value="DAD68344.1"/>
    <property type="molecule type" value="Genomic_DNA"/>
</dbReference>
<name>A0A8S5LEF5_9CAUD</name>